<dbReference type="Proteomes" id="UP000305675">
    <property type="component" value="Unassembled WGS sequence"/>
</dbReference>
<dbReference type="SUPFAM" id="SSF88713">
    <property type="entry name" value="Glycoside hydrolase/deacetylase"/>
    <property type="match status" value="1"/>
</dbReference>
<evidence type="ECO:0000313" key="1">
    <source>
        <dbReference type="EMBL" id="TKB56038.1"/>
    </source>
</evidence>
<dbReference type="GO" id="GO:0005975">
    <property type="term" value="P:carbohydrate metabolic process"/>
    <property type="evidence" value="ECO:0007669"/>
    <property type="project" value="InterPro"/>
</dbReference>
<keyword evidence="2" id="KW-1185">Reference proteome</keyword>
<dbReference type="InterPro" id="IPR011330">
    <property type="entry name" value="Glyco_hydro/deAcase_b/a-brl"/>
</dbReference>
<sequence length="591" mass="68050">MKNQNISATFFLLSLLTGCGGSSGSDQESTKVNYCSVIDFNEIPTGRIAKATISNNNTFLVLKNNEHELYDVNNQKKVRCDSLIESIEPNKNDGVFVFTNDRFFQYHDGSFSSYKKYERYSISNGEVIFSENEKLNIFDGNETISFGVGNPVEGAHNQYLSWKTDNKELQITNKNGETFNFETPYESIESVSIPTINDSQLVINKEISNIRYIPSSKSFIDNNYEKDYQITDLIFTPSGYLSEDGTLYNIGLQEIKVVDKVSVSSLEFISSNKNGDILFLEGDSYFLRSKNGEIYKLDNYNFNLQSKLEDLSSTIRKFPYPYTSAISLTDDTGCIDCDSEYRNRNYLENYGIGIDYEIVTYDFDRKPSKVEVLLNDVIGHGHSFYGHGHQHINHDSLSYEDALASFKTSKASLESYGLTPVAYAYPGGKGIEKETQLALQKSGFYSGRSFNMRDYPYNDLFLYKSKSEFDHPWLLPIIRFENQSSTGCNTCVDTDEELIKYTKQNREYESWMIFVFHSIGWKEGWGYTERKFFEHTIDHLVSEGDIWVASMNEVTKQIYQHKYTTFYKRGEQKFIDDGLFDKVFDRTLEFN</sequence>
<protein>
    <recommendedName>
        <fullName evidence="3">Polysaccharide deacetylase</fullName>
    </recommendedName>
</protein>
<dbReference type="EMBL" id="SWCJ01000004">
    <property type="protein sequence ID" value="TKB56038.1"/>
    <property type="molecule type" value="Genomic_DNA"/>
</dbReference>
<evidence type="ECO:0000313" key="2">
    <source>
        <dbReference type="Proteomes" id="UP000305675"/>
    </source>
</evidence>
<accession>A0A4U1BPB4</accession>
<gene>
    <name evidence="1" type="ORF">FCL42_07415</name>
</gene>
<name>A0A4U1BPB4_9GAMM</name>
<proteinExistence type="predicted"/>
<organism evidence="1 2">
    <name type="scientific">Ferrimonas aestuarii</name>
    <dbReference type="NCBI Taxonomy" id="2569539"/>
    <lineage>
        <taxon>Bacteria</taxon>
        <taxon>Pseudomonadati</taxon>
        <taxon>Pseudomonadota</taxon>
        <taxon>Gammaproteobacteria</taxon>
        <taxon>Alteromonadales</taxon>
        <taxon>Ferrimonadaceae</taxon>
        <taxon>Ferrimonas</taxon>
    </lineage>
</organism>
<dbReference type="RefSeq" id="WP_136862767.1">
    <property type="nucleotide sequence ID" value="NZ_SWCJ01000004.1"/>
</dbReference>
<dbReference type="OrthoDB" id="9784220at2"/>
<dbReference type="PROSITE" id="PS51257">
    <property type="entry name" value="PROKAR_LIPOPROTEIN"/>
    <property type="match status" value="1"/>
</dbReference>
<reference evidence="1 2" key="1">
    <citation type="submission" date="2019-04" db="EMBL/GenBank/DDBJ databases">
        <authorList>
            <person name="Hwang J.C."/>
        </authorList>
    </citation>
    <scope>NUCLEOTIDE SEQUENCE [LARGE SCALE GENOMIC DNA]</scope>
    <source>
        <strain evidence="1 2">IMCC35002</strain>
    </source>
</reference>
<evidence type="ECO:0008006" key="3">
    <source>
        <dbReference type="Google" id="ProtNLM"/>
    </source>
</evidence>
<dbReference type="Gene3D" id="3.20.20.370">
    <property type="entry name" value="Glycoside hydrolase/deacetylase"/>
    <property type="match status" value="1"/>
</dbReference>
<dbReference type="AlphaFoldDB" id="A0A4U1BPB4"/>
<comment type="caution">
    <text evidence="1">The sequence shown here is derived from an EMBL/GenBank/DDBJ whole genome shotgun (WGS) entry which is preliminary data.</text>
</comment>